<dbReference type="InterPro" id="IPR053737">
    <property type="entry name" value="Type_II_TA_Toxin"/>
</dbReference>
<dbReference type="RefSeq" id="WP_271090428.1">
    <property type="nucleotide sequence ID" value="NZ_JAPJZH010000009.1"/>
</dbReference>
<keyword evidence="3" id="KW-1185">Reference proteome</keyword>
<dbReference type="Pfam" id="PF02661">
    <property type="entry name" value="Fic"/>
    <property type="match status" value="1"/>
</dbReference>
<dbReference type="Proteomes" id="UP001148313">
    <property type="component" value="Unassembled WGS sequence"/>
</dbReference>
<proteinExistence type="predicted"/>
<dbReference type="PANTHER" id="PTHR39426">
    <property type="entry name" value="HOMOLOGY TO DEATH-ON-CURING PROTEIN OF PHAGE P1"/>
    <property type="match status" value="1"/>
</dbReference>
<sequence length="133" mass="14580">MTDAEEPKWVPSSVAVAISLESHRLFGGAQPDIADDNRLKAALYRPVNKWFYDKPAPDLFDLAAAYCFGIATTHPFVDGNKRVAYLVAAAFLQRNGVTCAPQQRDIFTTIMGVADGSVGEEMLAGWFRNNAKL</sequence>
<gene>
    <name evidence="2" type="ORF">OOZ53_14870</name>
</gene>
<organism evidence="2 3">
    <name type="scientific">Hoeflea poritis</name>
    <dbReference type="NCBI Taxonomy" id="2993659"/>
    <lineage>
        <taxon>Bacteria</taxon>
        <taxon>Pseudomonadati</taxon>
        <taxon>Pseudomonadota</taxon>
        <taxon>Alphaproteobacteria</taxon>
        <taxon>Hyphomicrobiales</taxon>
        <taxon>Rhizobiaceae</taxon>
        <taxon>Hoeflea</taxon>
    </lineage>
</organism>
<dbReference type="PROSITE" id="PS51459">
    <property type="entry name" value="FIDO"/>
    <property type="match status" value="1"/>
</dbReference>
<protein>
    <submittedName>
        <fullName evidence="2">Type II toxin-antitoxin system death-on-curing family toxin</fullName>
    </submittedName>
</protein>
<dbReference type="SUPFAM" id="SSF140931">
    <property type="entry name" value="Fic-like"/>
    <property type="match status" value="1"/>
</dbReference>
<feature type="domain" description="Fido" evidence="1">
    <location>
        <begin position="14"/>
        <end position="129"/>
    </location>
</feature>
<evidence type="ECO:0000259" key="1">
    <source>
        <dbReference type="PROSITE" id="PS51459"/>
    </source>
</evidence>
<evidence type="ECO:0000313" key="3">
    <source>
        <dbReference type="Proteomes" id="UP001148313"/>
    </source>
</evidence>
<dbReference type="PIRSF" id="PIRSF018297">
    <property type="entry name" value="Doc"/>
    <property type="match status" value="1"/>
</dbReference>
<name>A0ABT4VPM1_9HYPH</name>
<evidence type="ECO:0000313" key="2">
    <source>
        <dbReference type="EMBL" id="MDA4846644.1"/>
    </source>
</evidence>
<dbReference type="EMBL" id="JAPJZH010000009">
    <property type="protein sequence ID" value="MDA4846644.1"/>
    <property type="molecule type" value="Genomic_DNA"/>
</dbReference>
<comment type="caution">
    <text evidence="2">The sequence shown here is derived from an EMBL/GenBank/DDBJ whole genome shotgun (WGS) entry which is preliminary data.</text>
</comment>
<accession>A0ABT4VPM1</accession>
<dbReference type="NCBIfam" id="TIGR01550">
    <property type="entry name" value="DOC_P1"/>
    <property type="match status" value="1"/>
</dbReference>
<dbReference type="PANTHER" id="PTHR39426:SF1">
    <property type="entry name" value="HOMOLOGY TO DEATH-ON-CURING PROTEIN OF PHAGE P1"/>
    <property type="match status" value="1"/>
</dbReference>
<dbReference type="Gene3D" id="1.20.120.1870">
    <property type="entry name" value="Fic/DOC protein, Fido domain"/>
    <property type="match status" value="1"/>
</dbReference>
<reference evidence="2" key="1">
    <citation type="submission" date="2022-11" db="EMBL/GenBank/DDBJ databases">
        <title>Hoeflea poritis sp. nov., isolated from scleractinian coral Porites lutea.</title>
        <authorList>
            <person name="Zhang G."/>
            <person name="Wei Q."/>
            <person name="Cai L."/>
        </authorList>
    </citation>
    <scope>NUCLEOTIDE SEQUENCE</scope>
    <source>
        <strain evidence="2">E7-10</strain>
    </source>
</reference>
<dbReference type="InterPro" id="IPR003812">
    <property type="entry name" value="Fido"/>
</dbReference>
<dbReference type="InterPro" id="IPR006440">
    <property type="entry name" value="Doc"/>
</dbReference>
<dbReference type="InterPro" id="IPR036597">
    <property type="entry name" value="Fido-like_dom_sf"/>
</dbReference>